<evidence type="ECO:0000259" key="7">
    <source>
        <dbReference type="PROSITE" id="PS50104"/>
    </source>
</evidence>
<dbReference type="AlphaFoldDB" id="A0A438HEI4"/>
<reference evidence="8 9" key="1">
    <citation type="journal article" date="2018" name="PLoS Genet.">
        <title>Population sequencing reveals clonal diversity and ancestral inbreeding in the grapevine cultivar Chardonnay.</title>
        <authorList>
            <person name="Roach M.J."/>
            <person name="Johnson D.L."/>
            <person name="Bohlmann J."/>
            <person name="van Vuuren H.J."/>
            <person name="Jones S.J."/>
            <person name="Pretorius I.S."/>
            <person name="Schmidt S.A."/>
            <person name="Borneman A.R."/>
        </authorList>
    </citation>
    <scope>NUCLEOTIDE SEQUENCE [LARGE SCALE GENOMIC DNA]</scope>
    <source>
        <strain evidence="9">cv. Chardonnay</strain>
        <tissue evidence="8">Leaf</tissue>
    </source>
</reference>
<dbReference type="PROSITE" id="PS50104">
    <property type="entry name" value="TIR"/>
    <property type="match status" value="1"/>
</dbReference>
<dbReference type="EMBL" id="QGNW01000234">
    <property type="protein sequence ID" value="RVW82871.1"/>
    <property type="molecule type" value="Genomic_DNA"/>
</dbReference>
<feature type="domain" description="TIR" evidence="7">
    <location>
        <begin position="19"/>
        <end position="182"/>
    </location>
</feature>
<dbReference type="InterPro" id="IPR035897">
    <property type="entry name" value="Toll_tir_struct_dom_sf"/>
</dbReference>
<protein>
    <submittedName>
        <fullName evidence="8">TMV resistance protein N</fullName>
    </submittedName>
</protein>
<dbReference type="GO" id="GO:0007165">
    <property type="term" value="P:signal transduction"/>
    <property type="evidence" value="ECO:0007669"/>
    <property type="project" value="InterPro"/>
</dbReference>
<dbReference type="FunFam" id="3.40.50.10140:FF:000007">
    <property type="entry name" value="Disease resistance protein (TIR-NBS-LRR class)"/>
    <property type="match status" value="1"/>
</dbReference>
<dbReference type="GO" id="GO:0005634">
    <property type="term" value="C:nucleus"/>
    <property type="evidence" value="ECO:0007669"/>
    <property type="project" value="UniProtKB-SubCell"/>
</dbReference>
<keyword evidence="4" id="KW-0520">NAD</keyword>
<dbReference type="Pfam" id="PF01582">
    <property type="entry name" value="TIR"/>
    <property type="match status" value="1"/>
</dbReference>
<keyword evidence="5" id="KW-0539">Nucleus</keyword>
<comment type="caution">
    <text evidence="8">The sequence shown here is derived from an EMBL/GenBank/DDBJ whole genome shotgun (WGS) entry which is preliminary data.</text>
</comment>
<evidence type="ECO:0000256" key="2">
    <source>
        <dbReference type="ARBA" id="ARBA00004496"/>
    </source>
</evidence>
<name>A0A438HEI4_VITVI</name>
<dbReference type="Proteomes" id="UP000288805">
    <property type="component" value="Unassembled WGS sequence"/>
</dbReference>
<dbReference type="SUPFAM" id="SSF52200">
    <property type="entry name" value="Toll/Interleukin receptor TIR domain"/>
    <property type="match status" value="1"/>
</dbReference>
<dbReference type="Gene3D" id="3.40.50.10140">
    <property type="entry name" value="Toll/interleukin-1 receptor homology (TIR) domain"/>
    <property type="match status" value="1"/>
</dbReference>
<dbReference type="Gene3D" id="3.40.50.300">
    <property type="entry name" value="P-loop containing nucleotide triphosphate hydrolases"/>
    <property type="match status" value="1"/>
</dbReference>
<dbReference type="PANTHER" id="PTHR11017">
    <property type="entry name" value="LEUCINE-RICH REPEAT-CONTAINING PROTEIN"/>
    <property type="match status" value="1"/>
</dbReference>
<dbReference type="SUPFAM" id="SSF52058">
    <property type="entry name" value="L domain-like"/>
    <property type="match status" value="1"/>
</dbReference>
<dbReference type="PANTHER" id="PTHR11017:SF570">
    <property type="entry name" value="DISEASE RESISTANCE PROTEIN (TIR-NBS CLASS)-RELATED"/>
    <property type="match status" value="1"/>
</dbReference>
<dbReference type="GO" id="GO:0005737">
    <property type="term" value="C:cytoplasm"/>
    <property type="evidence" value="ECO:0007669"/>
    <property type="project" value="UniProtKB-SubCell"/>
</dbReference>
<evidence type="ECO:0000256" key="4">
    <source>
        <dbReference type="ARBA" id="ARBA00023027"/>
    </source>
</evidence>
<dbReference type="Pfam" id="PF00931">
    <property type="entry name" value="NB-ARC"/>
    <property type="match status" value="1"/>
</dbReference>
<sequence>MASSTQKPSSSSSTSIRQYNFDVFLSFRGEDTRNNFTDHLFENLVRMGINTFRDDQLERGEEIKSELLKTIEESRISIVVFSKDYAQSKWCLDELAKIMECREEMEQIVLPVFYHVDPSDVRKQTGSFGEAFSIHERNVDEKKVQRWKDSLTKASNLSGFHVNDGSESKHIKEITNWICKRSNPKLLHIDDDIVGIDSRLEELKLLLNNHSNDVLVVGIYGPGGIGKTTTAKIVYNKIQCQFNGASFLQDVRERSKKGCQLQLQKQLLRGSRIIITTRDQHLLDVYGVNRKHKATKLHYKEALQLFSRHAFKQNYPKEDFVDLANCMVQYAQGLPLGLKVLGNVIQMHDLIQQMGWAIVREECPGDPNKWSRLWDVDDIYDAFSRQEGMKNMQTISLDLSRSKKIQFSTKVFATMKKLRLLKIYCNDRDGLTREEYRVHLPKDFEFPHNLRYIHWQRCTLRSLPSSFCGEQLIEINLTSSNIKRLWKGNKCLGKLKDIDLSNSKAVFLKALVGRALRRALRRGAAKTR</sequence>
<organism evidence="8 9">
    <name type="scientific">Vitis vinifera</name>
    <name type="common">Grape</name>
    <dbReference type="NCBI Taxonomy" id="29760"/>
    <lineage>
        <taxon>Eukaryota</taxon>
        <taxon>Viridiplantae</taxon>
        <taxon>Streptophyta</taxon>
        <taxon>Embryophyta</taxon>
        <taxon>Tracheophyta</taxon>
        <taxon>Spermatophyta</taxon>
        <taxon>Magnoliopsida</taxon>
        <taxon>eudicotyledons</taxon>
        <taxon>Gunneridae</taxon>
        <taxon>Pentapetalae</taxon>
        <taxon>rosids</taxon>
        <taxon>Vitales</taxon>
        <taxon>Vitaceae</taxon>
        <taxon>Viteae</taxon>
        <taxon>Vitis</taxon>
    </lineage>
</organism>
<dbReference type="GO" id="GO:0043531">
    <property type="term" value="F:ADP binding"/>
    <property type="evidence" value="ECO:0007669"/>
    <property type="project" value="InterPro"/>
</dbReference>
<comment type="similarity">
    <text evidence="6">Belongs to the disease resistance TIR-NB-LRR family.</text>
</comment>
<evidence type="ECO:0000256" key="5">
    <source>
        <dbReference type="ARBA" id="ARBA00023242"/>
    </source>
</evidence>
<accession>A0A438HEI4</accession>
<dbReference type="GO" id="GO:0050832">
    <property type="term" value="P:defense response to fungus"/>
    <property type="evidence" value="ECO:0007669"/>
    <property type="project" value="UniProtKB-ARBA"/>
</dbReference>
<dbReference type="InterPro" id="IPR027417">
    <property type="entry name" value="P-loop_NTPase"/>
</dbReference>
<evidence type="ECO:0000256" key="6">
    <source>
        <dbReference type="ARBA" id="ARBA00061488"/>
    </source>
</evidence>
<dbReference type="InterPro" id="IPR044974">
    <property type="entry name" value="Disease_R_plants"/>
</dbReference>
<evidence type="ECO:0000313" key="9">
    <source>
        <dbReference type="Proteomes" id="UP000288805"/>
    </source>
</evidence>
<dbReference type="SMART" id="SM00255">
    <property type="entry name" value="TIR"/>
    <property type="match status" value="1"/>
</dbReference>
<dbReference type="Gene3D" id="1.10.8.430">
    <property type="entry name" value="Helical domain of apoptotic protease-activating factors"/>
    <property type="match status" value="1"/>
</dbReference>
<evidence type="ECO:0000256" key="1">
    <source>
        <dbReference type="ARBA" id="ARBA00004123"/>
    </source>
</evidence>
<proteinExistence type="inferred from homology"/>
<dbReference type="InterPro" id="IPR032675">
    <property type="entry name" value="LRR_dom_sf"/>
</dbReference>
<dbReference type="InterPro" id="IPR000157">
    <property type="entry name" value="TIR_dom"/>
</dbReference>
<evidence type="ECO:0000313" key="8">
    <source>
        <dbReference type="EMBL" id="RVW82871.1"/>
    </source>
</evidence>
<dbReference type="InterPro" id="IPR002182">
    <property type="entry name" value="NB-ARC"/>
</dbReference>
<dbReference type="PRINTS" id="PR00364">
    <property type="entry name" value="DISEASERSIST"/>
</dbReference>
<evidence type="ECO:0000256" key="3">
    <source>
        <dbReference type="ARBA" id="ARBA00022490"/>
    </source>
</evidence>
<dbReference type="SUPFAM" id="SSF52540">
    <property type="entry name" value="P-loop containing nucleoside triphosphate hydrolases"/>
    <property type="match status" value="1"/>
</dbReference>
<comment type="subcellular location">
    <subcellularLocation>
        <location evidence="2">Cytoplasm</location>
    </subcellularLocation>
    <subcellularLocation>
        <location evidence="1">Nucleus</location>
    </subcellularLocation>
</comment>
<keyword evidence="3" id="KW-0963">Cytoplasm</keyword>
<dbReference type="GO" id="GO:0043068">
    <property type="term" value="P:positive regulation of programmed cell death"/>
    <property type="evidence" value="ECO:0007669"/>
    <property type="project" value="UniProtKB-ARBA"/>
</dbReference>
<dbReference type="Gene3D" id="3.80.10.10">
    <property type="entry name" value="Ribonuclease Inhibitor"/>
    <property type="match status" value="1"/>
</dbReference>
<dbReference type="InterPro" id="IPR042197">
    <property type="entry name" value="Apaf_helical"/>
</dbReference>
<gene>
    <name evidence="8" type="primary">N_37</name>
    <name evidence="8" type="ORF">CK203_038321</name>
</gene>